<dbReference type="InParanoid" id="B3RX72"/>
<name>B3RX72_TRIAD</name>
<keyword evidence="4" id="KW-1185">Reference proteome</keyword>
<dbReference type="GO" id="GO:0015031">
    <property type="term" value="P:protein transport"/>
    <property type="evidence" value="ECO:0000318"/>
    <property type="project" value="GO_Central"/>
</dbReference>
<feature type="domain" description="Arrestin C-terminal-like" evidence="2">
    <location>
        <begin position="180"/>
        <end position="308"/>
    </location>
</feature>
<dbReference type="InterPro" id="IPR011021">
    <property type="entry name" value="Arrestin-like_N"/>
</dbReference>
<dbReference type="Proteomes" id="UP000009022">
    <property type="component" value="Unassembled WGS sequence"/>
</dbReference>
<evidence type="ECO:0000313" key="3">
    <source>
        <dbReference type="EMBL" id="EDV24820.1"/>
    </source>
</evidence>
<dbReference type="EMBL" id="DS985245">
    <property type="protein sequence ID" value="EDV24820.1"/>
    <property type="molecule type" value="Genomic_DNA"/>
</dbReference>
<dbReference type="PANTHER" id="PTHR11188">
    <property type="entry name" value="ARRESTIN DOMAIN CONTAINING PROTEIN"/>
    <property type="match status" value="1"/>
</dbReference>
<dbReference type="KEGG" id="tad:TRIADDRAFT_57019"/>
<dbReference type="InterPro" id="IPR050357">
    <property type="entry name" value="Arrestin_domain-protein"/>
</dbReference>
<organism evidence="3 4">
    <name type="scientific">Trichoplax adhaerens</name>
    <name type="common">Trichoplax reptans</name>
    <dbReference type="NCBI Taxonomy" id="10228"/>
    <lineage>
        <taxon>Eukaryota</taxon>
        <taxon>Metazoa</taxon>
        <taxon>Placozoa</taxon>
        <taxon>Uniplacotomia</taxon>
        <taxon>Trichoplacea</taxon>
        <taxon>Trichoplacidae</taxon>
        <taxon>Trichoplax</taxon>
    </lineage>
</organism>
<protein>
    <recommendedName>
        <fullName evidence="2">Arrestin C-terminal-like domain-containing protein</fullName>
    </recommendedName>
</protein>
<dbReference type="CTD" id="6754360"/>
<proteinExistence type="inferred from homology"/>
<dbReference type="SMART" id="SM01017">
    <property type="entry name" value="Arrestin_C"/>
    <property type="match status" value="1"/>
</dbReference>
<evidence type="ECO:0000259" key="2">
    <source>
        <dbReference type="SMART" id="SM01017"/>
    </source>
</evidence>
<dbReference type="GO" id="GO:0005737">
    <property type="term" value="C:cytoplasm"/>
    <property type="evidence" value="ECO:0000318"/>
    <property type="project" value="GO_Central"/>
</dbReference>
<dbReference type="InterPro" id="IPR014756">
    <property type="entry name" value="Ig_E-set"/>
</dbReference>
<comment type="similarity">
    <text evidence="1">Belongs to the arrestin family.</text>
</comment>
<dbReference type="PANTHER" id="PTHR11188:SF17">
    <property type="entry name" value="FI21816P1"/>
    <property type="match status" value="1"/>
</dbReference>
<dbReference type="Gene3D" id="2.60.40.640">
    <property type="match status" value="2"/>
</dbReference>
<dbReference type="HOGENOM" id="CLU_039221_2_0_1"/>
<sequence length="377" mass="43000">MLPFVRIFAIELSQTEEVYYPGQAIQGTVILVLKKDIQIYRIKVRLFGRAKSRIQHYDRRQDKWKTYTEEEVFVDDAKSVFGQESAKKEESGNTLEKGRHDFQFHFNLPNAKLPSSYEGSKGNNIRYFIEAWIEMKEENSNPIVTKTFTVLEYIDCNLVDRRTPYAVMEAEKYFCCFLCRHGPLRILASLDRKAYCPGENIHLREIQIENNSNVAVDAVKMKLVQSVLYKARGRRSKGEKIYANKKTTLPLSKDTATLKNETLTIPALPPTITSRPISISYFVKVYLDIPRAFDLHLTFPIEIATIPIQRTRSIVHSLLLDPNAINNALLSSSLALKESEMEENDADENVITTQPKPVLGPIAKFKTNDSIASALSC</sequence>
<dbReference type="PhylomeDB" id="B3RX72"/>
<reference evidence="3 4" key="1">
    <citation type="journal article" date="2008" name="Nature">
        <title>The Trichoplax genome and the nature of placozoans.</title>
        <authorList>
            <person name="Srivastava M."/>
            <person name="Begovic E."/>
            <person name="Chapman J."/>
            <person name="Putnam N.H."/>
            <person name="Hellsten U."/>
            <person name="Kawashima T."/>
            <person name="Kuo A."/>
            <person name="Mitros T."/>
            <person name="Salamov A."/>
            <person name="Carpenter M.L."/>
            <person name="Signorovitch A.Y."/>
            <person name="Moreno M.A."/>
            <person name="Kamm K."/>
            <person name="Grimwood J."/>
            <person name="Schmutz J."/>
            <person name="Shapiro H."/>
            <person name="Grigoriev I.V."/>
            <person name="Buss L.W."/>
            <person name="Schierwater B."/>
            <person name="Dellaporta S.L."/>
            <person name="Rokhsar D.S."/>
        </authorList>
    </citation>
    <scope>NUCLEOTIDE SEQUENCE [LARGE SCALE GENOMIC DNA]</scope>
    <source>
        <strain evidence="3 4">Grell-BS-1999</strain>
    </source>
</reference>
<dbReference type="AlphaFoldDB" id="B3RX72"/>
<dbReference type="Pfam" id="PF00339">
    <property type="entry name" value="Arrestin_N"/>
    <property type="match status" value="1"/>
</dbReference>
<evidence type="ECO:0000256" key="1">
    <source>
        <dbReference type="ARBA" id="ARBA00005298"/>
    </source>
</evidence>
<gene>
    <name evidence="3" type="ORF">TRIADDRAFT_57019</name>
</gene>
<dbReference type="InterPro" id="IPR011022">
    <property type="entry name" value="Arrestin_C-like"/>
</dbReference>
<dbReference type="GeneID" id="6754360"/>
<dbReference type="OrthoDB" id="2333384at2759"/>
<evidence type="ECO:0000313" key="4">
    <source>
        <dbReference type="Proteomes" id="UP000009022"/>
    </source>
</evidence>
<dbReference type="RefSeq" id="XP_002112710.1">
    <property type="nucleotide sequence ID" value="XM_002112674.1"/>
</dbReference>
<dbReference type="OMA" id="CPGENIH"/>
<accession>B3RX72</accession>
<dbReference type="eggNOG" id="KOG3780">
    <property type="taxonomic scope" value="Eukaryota"/>
</dbReference>
<dbReference type="Pfam" id="PF02752">
    <property type="entry name" value="Arrestin_C"/>
    <property type="match status" value="1"/>
</dbReference>
<dbReference type="SUPFAM" id="SSF81296">
    <property type="entry name" value="E set domains"/>
    <property type="match status" value="2"/>
</dbReference>
<dbReference type="InterPro" id="IPR014752">
    <property type="entry name" value="Arrestin-like_C"/>
</dbReference>